<reference evidence="2 3" key="1">
    <citation type="submission" date="2021-01" db="EMBL/GenBank/DDBJ databases">
        <title>Paenibacillus sp.nov. isolated from the rhizosphere soil of tomato plant.</title>
        <authorList>
            <person name="Thin K.K."/>
            <person name="Zhang X."/>
            <person name="He S."/>
        </authorList>
    </citation>
    <scope>NUCLEOTIDE SEQUENCE [LARGE SCALE GENOMIC DNA]</scope>
    <source>
        <strain evidence="2 3">DXFW5</strain>
    </source>
</reference>
<dbReference type="PROSITE" id="PS51186">
    <property type="entry name" value="GNAT"/>
    <property type="match status" value="1"/>
</dbReference>
<dbReference type="Pfam" id="PF00583">
    <property type="entry name" value="Acetyltransf_1"/>
    <property type="match status" value="1"/>
</dbReference>
<dbReference type="SUPFAM" id="SSF55729">
    <property type="entry name" value="Acyl-CoA N-acyltransferases (Nat)"/>
    <property type="match status" value="1"/>
</dbReference>
<dbReference type="RefSeq" id="WP_193415587.1">
    <property type="nucleotide sequence ID" value="NZ_JADCNN020000001.1"/>
</dbReference>
<dbReference type="InterPro" id="IPR000182">
    <property type="entry name" value="GNAT_dom"/>
</dbReference>
<organism evidence="2 3">
    <name type="scientific">Paenibacillus rhizolycopersici</name>
    <dbReference type="NCBI Taxonomy" id="2780073"/>
    <lineage>
        <taxon>Bacteria</taxon>
        <taxon>Bacillati</taxon>
        <taxon>Bacillota</taxon>
        <taxon>Bacilli</taxon>
        <taxon>Bacillales</taxon>
        <taxon>Paenibacillaceae</taxon>
        <taxon>Paenibacillus</taxon>
    </lineage>
</organism>
<gene>
    <name evidence="2" type="ORF">IM700_001375</name>
</gene>
<dbReference type="CDD" id="cd04301">
    <property type="entry name" value="NAT_SF"/>
    <property type="match status" value="1"/>
</dbReference>
<dbReference type="Proteomes" id="UP001516620">
    <property type="component" value="Unassembled WGS sequence"/>
</dbReference>
<accession>A0ABS2H4A2</accession>
<sequence length="286" mass="32379">MKKTSKQDHLVLGDVERMINLERELTQFNHERSLYLAESRLTVTQTGETTLLTDELSPQSSYYNRVIGFGPSDLERLSAILEHYAAAGIDPCFDMSPDRQTSEVAEALAMQGFIPRLQLAFLKHERFGEDLEVGQTGRPPSRAEIEISRVSDEHEAVSFIRLIELSRGGDGTELDEVRVQSKSRYFYRDDFQNFVACVGGEPAGMGSLFIRGDTGYLVNDFTFPDHRSRGVQTALIHHRLRMASERGLNRVYTDVEFATASHGNMLKCGFELVYMNSFWMKSALPH</sequence>
<name>A0ABS2H4A2_9BACL</name>
<evidence type="ECO:0000259" key="1">
    <source>
        <dbReference type="PROSITE" id="PS51186"/>
    </source>
</evidence>
<dbReference type="EMBL" id="JADCNN020000001">
    <property type="protein sequence ID" value="MBM6994309.1"/>
    <property type="molecule type" value="Genomic_DNA"/>
</dbReference>
<comment type="caution">
    <text evidence="2">The sequence shown here is derived from an EMBL/GenBank/DDBJ whole genome shotgun (WGS) entry which is preliminary data.</text>
</comment>
<evidence type="ECO:0000313" key="2">
    <source>
        <dbReference type="EMBL" id="MBM6994309.1"/>
    </source>
</evidence>
<evidence type="ECO:0000313" key="3">
    <source>
        <dbReference type="Proteomes" id="UP001516620"/>
    </source>
</evidence>
<dbReference type="Gene3D" id="3.40.630.30">
    <property type="match status" value="1"/>
</dbReference>
<proteinExistence type="predicted"/>
<dbReference type="InterPro" id="IPR016181">
    <property type="entry name" value="Acyl_CoA_acyltransferase"/>
</dbReference>
<keyword evidence="3" id="KW-1185">Reference proteome</keyword>
<feature type="domain" description="N-acetyltransferase" evidence="1">
    <location>
        <begin position="145"/>
        <end position="285"/>
    </location>
</feature>
<protein>
    <submittedName>
        <fullName evidence="2">GNAT family N-acetyltransferase</fullName>
    </submittedName>
</protein>